<dbReference type="PRINTS" id="PR00039">
    <property type="entry name" value="HTHLYSR"/>
</dbReference>
<keyword evidence="4" id="KW-0804">Transcription</keyword>
<dbReference type="InterPro" id="IPR036390">
    <property type="entry name" value="WH_DNA-bd_sf"/>
</dbReference>
<feature type="domain" description="HTH lysR-type" evidence="5">
    <location>
        <begin position="8"/>
        <end position="65"/>
    </location>
</feature>
<comment type="similarity">
    <text evidence="1">Belongs to the LysR transcriptional regulatory family.</text>
</comment>
<dbReference type="PANTHER" id="PTHR30537">
    <property type="entry name" value="HTH-TYPE TRANSCRIPTIONAL REGULATOR"/>
    <property type="match status" value="1"/>
</dbReference>
<comment type="caution">
    <text evidence="6">The sequence shown here is derived from an EMBL/GenBank/DDBJ whole genome shotgun (WGS) entry which is preliminary data.</text>
</comment>
<organism evidence="6 7">
    <name type="scientific">Marinomonas sargassi</name>
    <dbReference type="NCBI Taxonomy" id="2984494"/>
    <lineage>
        <taxon>Bacteria</taxon>
        <taxon>Pseudomonadati</taxon>
        <taxon>Pseudomonadota</taxon>
        <taxon>Gammaproteobacteria</taxon>
        <taxon>Oceanospirillales</taxon>
        <taxon>Oceanospirillaceae</taxon>
        <taxon>Marinomonas</taxon>
    </lineage>
</organism>
<evidence type="ECO:0000259" key="5">
    <source>
        <dbReference type="PROSITE" id="PS50931"/>
    </source>
</evidence>
<dbReference type="InterPro" id="IPR005119">
    <property type="entry name" value="LysR_subst-bd"/>
</dbReference>
<evidence type="ECO:0000256" key="2">
    <source>
        <dbReference type="ARBA" id="ARBA00023015"/>
    </source>
</evidence>
<evidence type="ECO:0000256" key="4">
    <source>
        <dbReference type="ARBA" id="ARBA00023163"/>
    </source>
</evidence>
<evidence type="ECO:0000256" key="3">
    <source>
        <dbReference type="ARBA" id="ARBA00023125"/>
    </source>
</evidence>
<dbReference type="InterPro" id="IPR036388">
    <property type="entry name" value="WH-like_DNA-bd_sf"/>
</dbReference>
<sequence>MAIGRSFPPLKSLQAFRYAAQFLSFKEAAETLFVTQAAVSQQIKLLESTLGVTLFDRQTRQVILTPEGQYLFEYIEKAFHLLEEGVKGITEDPNPNTLVISSLPSFASRWLVPRLAAFQNQAESINLHLSPSLNIDNFTNNDLDICIRLGQGNYEGLKSSLLFEENLVTVCHPDLVRKDESIYQRLTNIPFIADSGPDAQHIRPTIKRFLNDFDLPITSHLRIGDSTALIEALLSKQGFAMTRFGLVYELLEKGQLVCPVPIYMKSRYDFYLVAPSPHFRYQKVIQFKQWIEKEVRVINAAWKKHCLDNPDFKEMKV</sequence>
<evidence type="ECO:0000313" key="6">
    <source>
        <dbReference type="EMBL" id="MCV2403134.1"/>
    </source>
</evidence>
<keyword evidence="7" id="KW-1185">Reference proteome</keyword>
<dbReference type="Proteomes" id="UP001209713">
    <property type="component" value="Unassembled WGS sequence"/>
</dbReference>
<name>A0ABT2YTA6_9GAMM</name>
<dbReference type="Gene3D" id="1.10.10.10">
    <property type="entry name" value="Winged helix-like DNA-binding domain superfamily/Winged helix DNA-binding domain"/>
    <property type="match status" value="1"/>
</dbReference>
<dbReference type="Gene3D" id="3.40.190.10">
    <property type="entry name" value="Periplasmic binding protein-like II"/>
    <property type="match status" value="2"/>
</dbReference>
<proteinExistence type="inferred from homology"/>
<dbReference type="InterPro" id="IPR000847">
    <property type="entry name" value="LysR_HTH_N"/>
</dbReference>
<reference evidence="6 7" key="1">
    <citation type="submission" date="2022-10" db="EMBL/GenBank/DDBJ databases">
        <title>Marinomonas transparenta sp. nov. and Marinomonas sargassi sp. nov., isolated from marine alga (Sargassum natans (L.) Gaillon).</title>
        <authorList>
            <person name="Wang Y."/>
        </authorList>
    </citation>
    <scope>NUCLEOTIDE SEQUENCE [LARGE SCALE GENOMIC DNA]</scope>
    <source>
        <strain evidence="6 7">C2222</strain>
    </source>
</reference>
<evidence type="ECO:0000256" key="1">
    <source>
        <dbReference type="ARBA" id="ARBA00009437"/>
    </source>
</evidence>
<dbReference type="PANTHER" id="PTHR30537:SF26">
    <property type="entry name" value="GLYCINE CLEAVAGE SYSTEM TRANSCRIPTIONAL ACTIVATOR"/>
    <property type="match status" value="1"/>
</dbReference>
<dbReference type="RefSeq" id="WP_263530515.1">
    <property type="nucleotide sequence ID" value="NZ_JAOVZB010000004.1"/>
</dbReference>
<dbReference type="SUPFAM" id="SSF46785">
    <property type="entry name" value="Winged helix' DNA-binding domain"/>
    <property type="match status" value="1"/>
</dbReference>
<evidence type="ECO:0000313" key="7">
    <source>
        <dbReference type="Proteomes" id="UP001209713"/>
    </source>
</evidence>
<dbReference type="Pfam" id="PF00126">
    <property type="entry name" value="HTH_1"/>
    <property type="match status" value="1"/>
</dbReference>
<gene>
    <name evidence="6" type="ORF">OFY17_09620</name>
</gene>
<protein>
    <submittedName>
        <fullName evidence="6">LysR substrate-binding domain-containing protein</fullName>
    </submittedName>
</protein>
<dbReference type="Pfam" id="PF03466">
    <property type="entry name" value="LysR_substrate"/>
    <property type="match status" value="1"/>
</dbReference>
<dbReference type="InterPro" id="IPR058163">
    <property type="entry name" value="LysR-type_TF_proteobact-type"/>
</dbReference>
<dbReference type="CDD" id="cd08432">
    <property type="entry name" value="PBP2_GcdR_TrpI_HvrB_AmpR_like"/>
    <property type="match status" value="1"/>
</dbReference>
<dbReference type="PROSITE" id="PS50931">
    <property type="entry name" value="HTH_LYSR"/>
    <property type="match status" value="1"/>
</dbReference>
<keyword evidence="3" id="KW-0238">DNA-binding</keyword>
<keyword evidence="2" id="KW-0805">Transcription regulation</keyword>
<dbReference type="EMBL" id="JAOVZB010000004">
    <property type="protein sequence ID" value="MCV2403134.1"/>
    <property type="molecule type" value="Genomic_DNA"/>
</dbReference>
<accession>A0ABT2YTA6</accession>
<dbReference type="SUPFAM" id="SSF53850">
    <property type="entry name" value="Periplasmic binding protein-like II"/>
    <property type="match status" value="1"/>
</dbReference>